<organism evidence="14 15">
    <name type="scientific">Kiloniella litopenaei</name>
    <dbReference type="NCBI Taxonomy" id="1549748"/>
    <lineage>
        <taxon>Bacteria</taxon>
        <taxon>Pseudomonadati</taxon>
        <taxon>Pseudomonadota</taxon>
        <taxon>Alphaproteobacteria</taxon>
        <taxon>Rhodospirillales</taxon>
        <taxon>Kiloniellaceae</taxon>
        <taxon>Kiloniella</taxon>
    </lineage>
</organism>
<keyword evidence="3" id="KW-1003">Cell membrane</keyword>
<accession>A0A0M2RA03</accession>
<evidence type="ECO:0000259" key="11">
    <source>
        <dbReference type="PROSITE" id="PS50893"/>
    </source>
</evidence>
<feature type="transmembrane region" description="Helical" evidence="10">
    <location>
        <begin position="205"/>
        <end position="225"/>
    </location>
</feature>
<evidence type="ECO:0000313" key="15">
    <source>
        <dbReference type="Proteomes" id="UP000034491"/>
    </source>
</evidence>
<gene>
    <name evidence="14" type="ORF">WH95_10975</name>
</gene>
<dbReference type="SUPFAM" id="SSF90123">
    <property type="entry name" value="ABC transporter transmembrane region"/>
    <property type="match status" value="1"/>
</dbReference>
<dbReference type="GO" id="GO:0005524">
    <property type="term" value="F:ATP binding"/>
    <property type="evidence" value="ECO:0007669"/>
    <property type="project" value="UniProtKB-KW"/>
</dbReference>
<evidence type="ECO:0000256" key="4">
    <source>
        <dbReference type="ARBA" id="ARBA00022692"/>
    </source>
</evidence>
<dbReference type="PATRIC" id="fig|1549748.8.peg.360"/>
<evidence type="ECO:0000256" key="2">
    <source>
        <dbReference type="ARBA" id="ARBA00022448"/>
    </source>
</evidence>
<feature type="domain" description="Peptidase C39" evidence="13">
    <location>
        <begin position="20"/>
        <end position="139"/>
    </location>
</feature>
<comment type="caution">
    <text evidence="14">The sequence shown here is derived from an EMBL/GenBank/DDBJ whole genome shotgun (WGS) entry which is preliminary data.</text>
</comment>
<dbReference type="FunFam" id="1.20.1560.10:FF:000056">
    <property type="entry name" value="Alpha-hemolysin translocation ATP-binding protein HlyB"/>
    <property type="match status" value="1"/>
</dbReference>
<dbReference type="OrthoDB" id="5288404at2"/>
<dbReference type="InterPro" id="IPR039395">
    <property type="entry name" value="Peptidase_C39-like_A"/>
</dbReference>
<dbReference type="InterPro" id="IPR039421">
    <property type="entry name" value="Type_1_exporter"/>
</dbReference>
<keyword evidence="8 10" id="KW-0472">Membrane</keyword>
<dbReference type="Pfam" id="PF00664">
    <property type="entry name" value="ABC_membrane"/>
    <property type="match status" value="1"/>
</dbReference>
<dbReference type="SMART" id="SM00382">
    <property type="entry name" value="AAA"/>
    <property type="match status" value="1"/>
</dbReference>
<dbReference type="Pfam" id="PF00005">
    <property type="entry name" value="ABC_tran"/>
    <property type="match status" value="1"/>
</dbReference>
<evidence type="ECO:0000256" key="10">
    <source>
        <dbReference type="SAM" id="Phobius"/>
    </source>
</evidence>
<proteinExistence type="predicted"/>
<evidence type="ECO:0000313" key="14">
    <source>
        <dbReference type="EMBL" id="KKJ76820.1"/>
    </source>
</evidence>
<keyword evidence="2" id="KW-0813">Transport</keyword>
<dbReference type="GO" id="GO:0034040">
    <property type="term" value="F:ATPase-coupled lipid transmembrane transporter activity"/>
    <property type="evidence" value="ECO:0007669"/>
    <property type="project" value="TreeGrafter"/>
</dbReference>
<dbReference type="InterPro" id="IPR003593">
    <property type="entry name" value="AAA+_ATPase"/>
</dbReference>
<dbReference type="FunFam" id="3.40.50.300:FF:000299">
    <property type="entry name" value="ABC transporter ATP-binding protein/permease"/>
    <property type="match status" value="1"/>
</dbReference>
<dbReference type="PROSITE" id="PS50990">
    <property type="entry name" value="PEPTIDASE_C39"/>
    <property type="match status" value="1"/>
</dbReference>
<dbReference type="AlphaFoldDB" id="A0A0M2RA03"/>
<dbReference type="NCBIfam" id="TIGR01846">
    <property type="entry name" value="type_I_sec_HlyB"/>
    <property type="match status" value="1"/>
</dbReference>
<dbReference type="PANTHER" id="PTHR24221">
    <property type="entry name" value="ATP-BINDING CASSETTE SUB-FAMILY B"/>
    <property type="match status" value="1"/>
</dbReference>
<feature type="transmembrane region" description="Helical" evidence="10">
    <location>
        <begin position="309"/>
        <end position="329"/>
    </location>
</feature>
<dbReference type="GO" id="GO:0005886">
    <property type="term" value="C:plasma membrane"/>
    <property type="evidence" value="ECO:0007669"/>
    <property type="project" value="UniProtKB-SubCell"/>
</dbReference>
<comment type="subcellular location">
    <subcellularLocation>
        <location evidence="1">Cell membrane</location>
        <topology evidence="1">Multi-pass membrane protein</topology>
    </subcellularLocation>
</comment>
<dbReference type="Pfam" id="PF03412">
    <property type="entry name" value="Peptidase_C39"/>
    <property type="match status" value="1"/>
</dbReference>
<dbReference type="Gene3D" id="3.90.70.10">
    <property type="entry name" value="Cysteine proteinases"/>
    <property type="match status" value="1"/>
</dbReference>
<dbReference type="EMBL" id="LANI01000010">
    <property type="protein sequence ID" value="KKJ76820.1"/>
    <property type="molecule type" value="Genomic_DNA"/>
</dbReference>
<feature type="transmembrane region" description="Helical" evidence="10">
    <location>
        <begin position="405"/>
        <end position="430"/>
    </location>
</feature>
<dbReference type="GO" id="GO:0030256">
    <property type="term" value="C:type I protein secretion system complex"/>
    <property type="evidence" value="ECO:0007669"/>
    <property type="project" value="InterPro"/>
</dbReference>
<evidence type="ECO:0000256" key="5">
    <source>
        <dbReference type="ARBA" id="ARBA00022741"/>
    </source>
</evidence>
<dbReference type="InterPro" id="IPR005074">
    <property type="entry name" value="Peptidase_C39"/>
</dbReference>
<dbReference type="CDD" id="cd02417">
    <property type="entry name" value="Peptidase_C39_likeA"/>
    <property type="match status" value="1"/>
</dbReference>
<dbReference type="Proteomes" id="UP000034491">
    <property type="component" value="Unassembled WGS sequence"/>
</dbReference>
<dbReference type="InterPro" id="IPR036640">
    <property type="entry name" value="ABC1_TM_sf"/>
</dbReference>
<dbReference type="GO" id="GO:0006508">
    <property type="term" value="P:proteolysis"/>
    <property type="evidence" value="ECO:0007669"/>
    <property type="project" value="InterPro"/>
</dbReference>
<dbReference type="PROSITE" id="PS50929">
    <property type="entry name" value="ABC_TM1F"/>
    <property type="match status" value="1"/>
</dbReference>
<dbReference type="InterPro" id="IPR027417">
    <property type="entry name" value="P-loop_NTPase"/>
</dbReference>
<evidence type="ECO:0000259" key="12">
    <source>
        <dbReference type="PROSITE" id="PS50929"/>
    </source>
</evidence>
<evidence type="ECO:0000256" key="3">
    <source>
        <dbReference type="ARBA" id="ARBA00022475"/>
    </source>
</evidence>
<evidence type="ECO:0000256" key="8">
    <source>
        <dbReference type="ARBA" id="ARBA00023136"/>
    </source>
</evidence>
<dbReference type="PROSITE" id="PS50893">
    <property type="entry name" value="ABC_TRANSPORTER_2"/>
    <property type="match status" value="1"/>
</dbReference>
<dbReference type="InterPro" id="IPR010132">
    <property type="entry name" value="ATPase_T1SS_HlyB"/>
</dbReference>
<evidence type="ECO:0000256" key="7">
    <source>
        <dbReference type="ARBA" id="ARBA00022989"/>
    </source>
</evidence>
<feature type="region of interest" description="Disordered" evidence="9">
    <location>
        <begin position="1"/>
        <end position="22"/>
    </location>
</feature>
<feature type="domain" description="ABC transmembrane type-1" evidence="12">
    <location>
        <begin position="171"/>
        <end position="450"/>
    </location>
</feature>
<dbReference type="PROSITE" id="PS00211">
    <property type="entry name" value="ABC_TRANSPORTER_1"/>
    <property type="match status" value="1"/>
</dbReference>
<protein>
    <submittedName>
        <fullName evidence="14">Peptidase C39</fullName>
    </submittedName>
</protein>
<dbReference type="STRING" id="1549748.WH95_10975"/>
<dbReference type="InterPro" id="IPR011527">
    <property type="entry name" value="ABC1_TM_dom"/>
</dbReference>
<evidence type="ECO:0000256" key="6">
    <source>
        <dbReference type="ARBA" id="ARBA00022840"/>
    </source>
</evidence>
<dbReference type="RefSeq" id="WP_046506951.1">
    <property type="nucleotide sequence ID" value="NZ_LANI01000010.1"/>
</dbReference>
<feature type="domain" description="ABC transporter" evidence="11">
    <location>
        <begin position="484"/>
        <end position="719"/>
    </location>
</feature>
<keyword evidence="5" id="KW-0547">Nucleotide-binding</keyword>
<keyword evidence="6" id="KW-0067">ATP-binding</keyword>
<dbReference type="GO" id="GO:0016887">
    <property type="term" value="F:ATP hydrolysis activity"/>
    <property type="evidence" value="ECO:0007669"/>
    <property type="project" value="InterPro"/>
</dbReference>
<feature type="transmembrane region" description="Helical" evidence="10">
    <location>
        <begin position="171"/>
        <end position="193"/>
    </location>
</feature>
<dbReference type="Gene3D" id="3.40.50.300">
    <property type="entry name" value="P-loop containing nucleotide triphosphate hydrolases"/>
    <property type="match status" value="1"/>
</dbReference>
<dbReference type="GO" id="GO:0030253">
    <property type="term" value="P:protein secretion by the type I secretion system"/>
    <property type="evidence" value="ECO:0007669"/>
    <property type="project" value="InterPro"/>
</dbReference>
<dbReference type="SUPFAM" id="SSF52540">
    <property type="entry name" value="P-loop containing nucleoside triphosphate hydrolases"/>
    <property type="match status" value="1"/>
</dbReference>
<keyword evidence="7 10" id="KW-1133">Transmembrane helix</keyword>
<dbReference type="InterPro" id="IPR003439">
    <property type="entry name" value="ABC_transporter-like_ATP-bd"/>
</dbReference>
<keyword evidence="15" id="KW-1185">Reference proteome</keyword>
<dbReference type="Gene3D" id="1.20.1560.10">
    <property type="entry name" value="ABC transporter type 1, transmembrane domain"/>
    <property type="match status" value="1"/>
</dbReference>
<sequence>MLVERQGESVSSTNKEVTPEAPIRDSGVNSLCMMLQFLKLPADPKFIKHEFCPAGQDIDEIGIVRASKALEIKARAVTVKPKRLEKAALPAIAVAKDGSFFILAKVAEGQSLIQVPGQAPQKLSLDELYEKWTGRAIFLTRRAALAGEERRFDFTWFIPAIVKYRKLFGEVLLASLFLQLFALVTPLFFQVVIDKVLVHRGLTTLDVLVVGLVGITLFEITLGGLRTYIFSHTASRIDVELGARLFKHLLNLPIAYFGSRAVGQTVARVRELESIRSFLTGNALTVVLDLLFTVVFLAVMFYFSPTLTYIVLGSIPFYIILSVSITPELRRRTEEKFQRGAANQAFLVEAVSGIETLKSMAVEPQMRQRWEEQLAAYVKASFRGVVLGTFGGQGVQLINKVLMALLLWFGAKLVIAGDLSVGQLVAFNMLSGQVSQPILRLAQLWQDFQQFRISLDRLGDVLNTPAEPQQNLNRPALPPIKGHIEFDRVVFRYKADGPEVLRGIDLKIKAGEVIGVVGRSGSGKSTLTKLIQRLYVPESGRVIVDGTDLAMMDPTWLRRQVGVVLQENILFNRSIRDNIALSDPSLSMDQVIEAAQQAGAHEFILELPQGYDTILEERGGGLSGGQRQRIAIARALVANPSILIFDEATSALDYESERIIQDNMQKICLGRTVIIVAHRLSTVRRADRIVTLEAGVVIEQGSHDELLSQDGRYAALYRHQIGET</sequence>
<evidence type="ECO:0000256" key="9">
    <source>
        <dbReference type="SAM" id="MobiDB-lite"/>
    </source>
</evidence>
<dbReference type="PANTHER" id="PTHR24221:SF647">
    <property type="entry name" value="BLL6336 PROTEIN"/>
    <property type="match status" value="1"/>
</dbReference>
<dbReference type="InterPro" id="IPR017871">
    <property type="entry name" value="ABC_transporter-like_CS"/>
</dbReference>
<evidence type="ECO:0000259" key="13">
    <source>
        <dbReference type="PROSITE" id="PS50990"/>
    </source>
</evidence>
<name>A0A0M2RA03_9PROT</name>
<dbReference type="CDD" id="cd18588">
    <property type="entry name" value="ABC_6TM_CyaB_HlyB_like"/>
    <property type="match status" value="1"/>
</dbReference>
<dbReference type="GO" id="GO:0140359">
    <property type="term" value="F:ABC-type transporter activity"/>
    <property type="evidence" value="ECO:0007669"/>
    <property type="project" value="InterPro"/>
</dbReference>
<dbReference type="GO" id="GO:0008233">
    <property type="term" value="F:peptidase activity"/>
    <property type="evidence" value="ECO:0007669"/>
    <property type="project" value="InterPro"/>
</dbReference>
<reference evidence="14 15" key="1">
    <citation type="submission" date="2015-03" db="EMBL/GenBank/DDBJ databases">
        <title>Genome sequence of Kiloniella sp. P1-1, isolated from the gut microflora of Pacific white shrimp, Penaeus vannamei.</title>
        <authorList>
            <person name="Shao Z."/>
            <person name="Wang L."/>
            <person name="Li X."/>
        </authorList>
    </citation>
    <scope>NUCLEOTIDE SEQUENCE [LARGE SCALE GENOMIC DNA]</scope>
    <source>
        <strain evidence="14 15">P1-1</strain>
    </source>
</reference>
<feature type="transmembrane region" description="Helical" evidence="10">
    <location>
        <begin position="278"/>
        <end position="303"/>
    </location>
</feature>
<evidence type="ECO:0000256" key="1">
    <source>
        <dbReference type="ARBA" id="ARBA00004651"/>
    </source>
</evidence>
<keyword evidence="4 10" id="KW-0812">Transmembrane</keyword>